<evidence type="ECO:0000313" key="1">
    <source>
        <dbReference type="EMBL" id="PIR91667.1"/>
    </source>
</evidence>
<sequence length="552" mass="61089">MRKIVLFLIVFLGLAIAGVWYWKTNIYSKEILKLEILGPAMAQAGDEVEYLVKFKNNGKVRLENAELIFEYPANAAPTTIISATSTDKTGQFAGRVTQTIDDIYPGEERVISFKARLFGKENDKLEAKVWASYQPKGLKARYESKTSFISQIQFVPLTFEFDLPAKIEPGDDLEFSLNYFSNMQASLDNLRVKIIYPNSFTFITAKPKPMDQTEWKPAALSPADGGRITISGVLDGQEGEGKMFQAQLGIIKDNNFIVLKEASQTVQIAQPALRVSQMINGSQNYIADVGDSLHYEIFFQNIGNKAIEKKFLLLNLEGDFFDLDTLKTTNGEVGRGDNSIIWDWKTVTDLRYLDPGEEGKVEFWAQIKDGSLGRKMANPVLTEKITIGGTQKSFETKINSMAGVLQSAYFQDDKFNSSGPGQLATSTTGSTFTIAWELDNSWNNLTNVKIKAILPNNVRPTGRLLPVDAKFTFDSTSREVIWNVGDLSAYNASENGGTALWFQLEADQPFDGNGLLIGEAEISGQDVFTSDIISDKSKALTISSAAAMTPTQ</sequence>
<evidence type="ECO:0008006" key="3">
    <source>
        <dbReference type="Google" id="ProtNLM"/>
    </source>
</evidence>
<proteinExistence type="predicted"/>
<dbReference type="Proteomes" id="UP000228906">
    <property type="component" value="Unassembled WGS sequence"/>
</dbReference>
<dbReference type="AlphaFoldDB" id="A0A2H0UXZ1"/>
<dbReference type="PANTHER" id="PTHR34819">
    <property type="entry name" value="LARGE CYSTEINE-RICH PERIPLASMIC PROTEIN OMCB"/>
    <property type="match status" value="1"/>
</dbReference>
<organism evidence="1 2">
    <name type="scientific">bacterium (Candidatus Gribaldobacteria) CG10_big_fil_rev_8_21_14_0_10_41_12</name>
    <dbReference type="NCBI Taxonomy" id="2014277"/>
    <lineage>
        <taxon>Bacteria</taxon>
        <taxon>Candidatus Gribaldobacteria</taxon>
    </lineage>
</organism>
<reference evidence="2" key="1">
    <citation type="submission" date="2017-09" db="EMBL/GenBank/DDBJ databases">
        <title>Depth-based differentiation of microbial function through sediment-hosted aquifers and enrichment of novel symbionts in the deep terrestrial subsurface.</title>
        <authorList>
            <person name="Probst A.J."/>
            <person name="Ladd B."/>
            <person name="Jarett J.K."/>
            <person name="Geller-Mcgrath D.E."/>
            <person name="Sieber C.M.K."/>
            <person name="Emerson J.B."/>
            <person name="Anantharaman K."/>
            <person name="Thomas B.C."/>
            <person name="Malmstrom R."/>
            <person name="Stieglmeier M."/>
            <person name="Klingl A."/>
            <person name="Woyke T."/>
            <person name="Ryan C.M."/>
            <person name="Banfield J.F."/>
        </authorList>
    </citation>
    <scope>NUCLEOTIDE SEQUENCE [LARGE SCALE GENOMIC DNA]</scope>
</reference>
<protein>
    <recommendedName>
        <fullName evidence="3">DUF11 domain-containing protein</fullName>
    </recommendedName>
</protein>
<dbReference type="InterPro" id="IPR051172">
    <property type="entry name" value="Chlamydia_OmcB"/>
</dbReference>
<evidence type="ECO:0000313" key="2">
    <source>
        <dbReference type="Proteomes" id="UP000228906"/>
    </source>
</evidence>
<name>A0A2H0UXZ1_9BACT</name>
<accession>A0A2H0UXZ1</accession>
<comment type="caution">
    <text evidence="1">The sequence shown here is derived from an EMBL/GenBank/DDBJ whole genome shotgun (WGS) entry which is preliminary data.</text>
</comment>
<gene>
    <name evidence="1" type="ORF">COU03_01110</name>
</gene>
<dbReference type="EMBL" id="PFAV01000020">
    <property type="protein sequence ID" value="PIR91667.1"/>
    <property type="molecule type" value="Genomic_DNA"/>
</dbReference>
<dbReference type="PANTHER" id="PTHR34819:SF3">
    <property type="entry name" value="CELL SURFACE PROTEIN"/>
    <property type="match status" value="1"/>
</dbReference>